<keyword evidence="4 5" id="KW-0720">Serine protease</keyword>
<evidence type="ECO:0000256" key="1">
    <source>
        <dbReference type="ARBA" id="ARBA00009179"/>
    </source>
</evidence>
<dbReference type="Proteomes" id="UP000177396">
    <property type="component" value="Unassembled WGS sequence"/>
</dbReference>
<evidence type="ECO:0000256" key="4">
    <source>
        <dbReference type="ARBA" id="ARBA00022825"/>
    </source>
</evidence>
<dbReference type="InterPro" id="IPR005151">
    <property type="entry name" value="Tail-specific_protease"/>
</dbReference>
<sequence length="431" mass="47725">MRLVRNILLILVLVVLSFGTGFNLGSKRQERVTVVSFSAADKERARGKELDFSLFWDVWDRLYTYYLVKSDLEPQKMIYGAISGMVAALGDPYTVFLSPEQNEEAKDDLGGRFEGIGAQLGIKDKKIVVVAPLKNSPAEEAGLSSGDWIVKVDGKETLNWTLPEVVSKIRGPKGSKVRLSVIKTGAENSQDLDVLRDEIKVASVEWEEFLVNCQGGKNEDQFRCQEYENDCQSCQTIFYLKLSRFGDNTNNEWSKVVNEINDRRSKLPVKKKLGLIFDVRNNPGGYLTGSVFIASEFIASGEVVTQENADGTKKTYKVNRQGKLTDIPMVVLINKGSASASEIVAGALKVRKDVPLVGETSFGKGTIQEAQDLAEGAGIHITTAKWLLPDKSHLNGEGIKPDVMIENDENNPESDLQLDRAIDTLYQHNSQ</sequence>
<dbReference type="GO" id="GO:0006508">
    <property type="term" value="P:proteolysis"/>
    <property type="evidence" value="ECO:0007669"/>
    <property type="project" value="UniProtKB-KW"/>
</dbReference>
<dbReference type="FunFam" id="2.30.42.10:FF:000063">
    <property type="entry name" value="Peptidase, S41 family"/>
    <property type="match status" value="1"/>
</dbReference>
<dbReference type="GO" id="GO:0008236">
    <property type="term" value="F:serine-type peptidase activity"/>
    <property type="evidence" value="ECO:0007669"/>
    <property type="project" value="UniProtKB-KW"/>
</dbReference>
<evidence type="ECO:0000259" key="6">
    <source>
        <dbReference type="PROSITE" id="PS50106"/>
    </source>
</evidence>
<dbReference type="PANTHER" id="PTHR32060:SF30">
    <property type="entry name" value="CARBOXY-TERMINAL PROCESSING PROTEASE CTPA"/>
    <property type="match status" value="1"/>
</dbReference>
<evidence type="ECO:0000313" key="8">
    <source>
        <dbReference type="Proteomes" id="UP000177396"/>
    </source>
</evidence>
<keyword evidence="2 5" id="KW-0645">Protease</keyword>
<keyword evidence="3 5" id="KW-0378">Hydrolase</keyword>
<dbReference type="PANTHER" id="PTHR32060">
    <property type="entry name" value="TAIL-SPECIFIC PROTEASE"/>
    <property type="match status" value="1"/>
</dbReference>
<protein>
    <recommendedName>
        <fullName evidence="6">PDZ domain-containing protein</fullName>
    </recommendedName>
</protein>
<dbReference type="GO" id="GO:0007165">
    <property type="term" value="P:signal transduction"/>
    <property type="evidence" value="ECO:0007669"/>
    <property type="project" value="TreeGrafter"/>
</dbReference>
<dbReference type="CDD" id="cd06782">
    <property type="entry name" value="cpPDZ_CPP-like"/>
    <property type="match status" value="1"/>
</dbReference>
<dbReference type="PROSITE" id="PS50106">
    <property type="entry name" value="PDZ"/>
    <property type="match status" value="1"/>
</dbReference>
<dbReference type="SUPFAM" id="SSF52096">
    <property type="entry name" value="ClpP/crotonase"/>
    <property type="match status" value="1"/>
</dbReference>
<comment type="similarity">
    <text evidence="1 5">Belongs to the peptidase S41A family.</text>
</comment>
<evidence type="ECO:0000256" key="3">
    <source>
        <dbReference type="ARBA" id="ARBA00022801"/>
    </source>
</evidence>
<proteinExistence type="inferred from homology"/>
<organism evidence="7 8">
    <name type="scientific">Candidatus Gottesmanbacteria bacterium RBG_16_38_7b</name>
    <dbReference type="NCBI Taxonomy" id="1798372"/>
    <lineage>
        <taxon>Bacteria</taxon>
        <taxon>Candidatus Gottesmaniibacteriota</taxon>
    </lineage>
</organism>
<dbReference type="InterPro" id="IPR001478">
    <property type="entry name" value="PDZ"/>
</dbReference>
<evidence type="ECO:0000256" key="2">
    <source>
        <dbReference type="ARBA" id="ARBA00022670"/>
    </source>
</evidence>
<dbReference type="Gene3D" id="2.30.42.10">
    <property type="match status" value="1"/>
</dbReference>
<dbReference type="SMART" id="SM00245">
    <property type="entry name" value="TSPc"/>
    <property type="match status" value="1"/>
</dbReference>
<feature type="domain" description="PDZ" evidence="6">
    <location>
        <begin position="94"/>
        <end position="170"/>
    </location>
</feature>
<dbReference type="GO" id="GO:0030288">
    <property type="term" value="C:outer membrane-bounded periplasmic space"/>
    <property type="evidence" value="ECO:0007669"/>
    <property type="project" value="TreeGrafter"/>
</dbReference>
<dbReference type="AlphaFoldDB" id="A0A1F5YIQ3"/>
<dbReference type="Gene3D" id="3.90.226.10">
    <property type="entry name" value="2-enoyl-CoA Hydratase, Chain A, domain 1"/>
    <property type="match status" value="1"/>
</dbReference>
<name>A0A1F5YIQ3_9BACT</name>
<dbReference type="GO" id="GO:0004175">
    <property type="term" value="F:endopeptidase activity"/>
    <property type="evidence" value="ECO:0007669"/>
    <property type="project" value="TreeGrafter"/>
</dbReference>
<dbReference type="InterPro" id="IPR036034">
    <property type="entry name" value="PDZ_sf"/>
</dbReference>
<dbReference type="CDD" id="cd07560">
    <property type="entry name" value="Peptidase_S41_CPP"/>
    <property type="match status" value="1"/>
</dbReference>
<dbReference type="SUPFAM" id="SSF50156">
    <property type="entry name" value="PDZ domain-like"/>
    <property type="match status" value="1"/>
</dbReference>
<gene>
    <name evidence="7" type="ORF">A2153_00120</name>
</gene>
<dbReference type="EMBL" id="MFJB01000038">
    <property type="protein sequence ID" value="OGG00035.1"/>
    <property type="molecule type" value="Genomic_DNA"/>
</dbReference>
<dbReference type="Pfam" id="PF17820">
    <property type="entry name" value="PDZ_6"/>
    <property type="match status" value="1"/>
</dbReference>
<dbReference type="InterPro" id="IPR029045">
    <property type="entry name" value="ClpP/crotonase-like_dom_sf"/>
</dbReference>
<dbReference type="NCBIfam" id="TIGR00225">
    <property type="entry name" value="prc"/>
    <property type="match status" value="1"/>
</dbReference>
<accession>A0A1F5YIQ3</accession>
<evidence type="ECO:0000256" key="5">
    <source>
        <dbReference type="RuleBase" id="RU004404"/>
    </source>
</evidence>
<dbReference type="SMART" id="SM00228">
    <property type="entry name" value="PDZ"/>
    <property type="match status" value="1"/>
</dbReference>
<dbReference type="InterPro" id="IPR004447">
    <property type="entry name" value="Peptidase_S41A"/>
</dbReference>
<dbReference type="InterPro" id="IPR041489">
    <property type="entry name" value="PDZ_6"/>
</dbReference>
<evidence type="ECO:0000313" key="7">
    <source>
        <dbReference type="EMBL" id="OGG00035.1"/>
    </source>
</evidence>
<dbReference type="Gene3D" id="3.30.750.44">
    <property type="match status" value="1"/>
</dbReference>
<reference evidence="7 8" key="1">
    <citation type="journal article" date="2016" name="Nat. Commun.">
        <title>Thousands of microbial genomes shed light on interconnected biogeochemical processes in an aquifer system.</title>
        <authorList>
            <person name="Anantharaman K."/>
            <person name="Brown C.T."/>
            <person name="Hug L.A."/>
            <person name="Sharon I."/>
            <person name="Castelle C.J."/>
            <person name="Probst A.J."/>
            <person name="Thomas B.C."/>
            <person name="Singh A."/>
            <person name="Wilkins M.J."/>
            <person name="Karaoz U."/>
            <person name="Brodie E.L."/>
            <person name="Williams K.H."/>
            <person name="Hubbard S.S."/>
            <person name="Banfield J.F."/>
        </authorList>
    </citation>
    <scope>NUCLEOTIDE SEQUENCE [LARGE SCALE GENOMIC DNA]</scope>
</reference>
<dbReference type="Pfam" id="PF03572">
    <property type="entry name" value="Peptidase_S41"/>
    <property type="match status" value="1"/>
</dbReference>
<comment type="caution">
    <text evidence="7">The sequence shown here is derived from an EMBL/GenBank/DDBJ whole genome shotgun (WGS) entry which is preliminary data.</text>
</comment>